<keyword evidence="4" id="KW-1185">Reference proteome</keyword>
<dbReference type="SUPFAM" id="SSF52540">
    <property type="entry name" value="P-loop containing nucleoside triphosphate hydrolases"/>
    <property type="match status" value="1"/>
</dbReference>
<keyword evidence="1" id="KW-0547">Nucleotide-binding</keyword>
<dbReference type="GO" id="GO:0003924">
    <property type="term" value="F:GTPase activity"/>
    <property type="evidence" value="ECO:0007669"/>
    <property type="project" value="InterPro"/>
</dbReference>
<name>A0A139AVG7_GONPJ</name>
<dbReference type="PRINTS" id="PR00449">
    <property type="entry name" value="RASTRNSFRMNG"/>
</dbReference>
<dbReference type="Gene3D" id="3.40.50.300">
    <property type="entry name" value="P-loop containing nucleotide triphosphate hydrolases"/>
    <property type="match status" value="1"/>
</dbReference>
<evidence type="ECO:0000313" key="4">
    <source>
        <dbReference type="Proteomes" id="UP000070544"/>
    </source>
</evidence>
<dbReference type="SMART" id="SM00176">
    <property type="entry name" value="RAN"/>
    <property type="match status" value="1"/>
</dbReference>
<dbReference type="SMART" id="SM00174">
    <property type="entry name" value="RHO"/>
    <property type="match status" value="1"/>
</dbReference>
<evidence type="ECO:0000256" key="1">
    <source>
        <dbReference type="ARBA" id="ARBA00022741"/>
    </source>
</evidence>
<feature type="region of interest" description="Disordered" evidence="2">
    <location>
        <begin position="190"/>
        <end position="210"/>
    </location>
</feature>
<dbReference type="Pfam" id="PF00071">
    <property type="entry name" value="Ras"/>
    <property type="match status" value="1"/>
</dbReference>
<reference evidence="3 4" key="1">
    <citation type="journal article" date="2015" name="Genome Biol. Evol.">
        <title>Phylogenomic analyses indicate that early fungi evolved digesting cell walls of algal ancestors of land plants.</title>
        <authorList>
            <person name="Chang Y."/>
            <person name="Wang S."/>
            <person name="Sekimoto S."/>
            <person name="Aerts A.L."/>
            <person name="Choi C."/>
            <person name="Clum A."/>
            <person name="LaButti K.M."/>
            <person name="Lindquist E.A."/>
            <person name="Yee Ngan C."/>
            <person name="Ohm R.A."/>
            <person name="Salamov A.A."/>
            <person name="Grigoriev I.V."/>
            <person name="Spatafora J.W."/>
            <person name="Berbee M.L."/>
        </authorList>
    </citation>
    <scope>NUCLEOTIDE SEQUENCE [LARGE SCALE GENOMIC DNA]</scope>
    <source>
        <strain evidence="3 4">JEL478</strain>
    </source>
</reference>
<dbReference type="InterPro" id="IPR005225">
    <property type="entry name" value="Small_GTP-bd"/>
</dbReference>
<gene>
    <name evidence="3" type="ORF">M427DRAFT_151509</name>
</gene>
<dbReference type="PROSITE" id="PS51419">
    <property type="entry name" value="RAB"/>
    <property type="match status" value="1"/>
</dbReference>
<feature type="region of interest" description="Disordered" evidence="2">
    <location>
        <begin position="227"/>
        <end position="269"/>
    </location>
</feature>
<evidence type="ECO:0000256" key="2">
    <source>
        <dbReference type="SAM" id="MobiDB-lite"/>
    </source>
</evidence>
<dbReference type="OrthoDB" id="48625at2759"/>
<dbReference type="AlphaFoldDB" id="A0A139AVG7"/>
<proteinExistence type="predicted"/>
<feature type="compositionally biased region" description="Basic and acidic residues" evidence="2">
    <location>
        <begin position="237"/>
        <end position="249"/>
    </location>
</feature>
<dbReference type="SMART" id="SM00175">
    <property type="entry name" value="RAB"/>
    <property type="match status" value="1"/>
</dbReference>
<accession>A0A139AVG7</accession>
<dbReference type="STRING" id="1344416.A0A139AVG7"/>
<dbReference type="FunFam" id="3.40.50.300:FF:001447">
    <property type="entry name" value="Ras-related protein Rab-1B"/>
    <property type="match status" value="1"/>
</dbReference>
<dbReference type="InterPro" id="IPR027417">
    <property type="entry name" value="P-loop_NTPase"/>
</dbReference>
<dbReference type="PANTHER" id="PTHR47978">
    <property type="match status" value="1"/>
</dbReference>
<keyword evidence="3" id="KW-0378">Hydrolase</keyword>
<organism evidence="3 4">
    <name type="scientific">Gonapodya prolifera (strain JEL478)</name>
    <name type="common">Monoblepharis prolifera</name>
    <dbReference type="NCBI Taxonomy" id="1344416"/>
    <lineage>
        <taxon>Eukaryota</taxon>
        <taxon>Fungi</taxon>
        <taxon>Fungi incertae sedis</taxon>
        <taxon>Chytridiomycota</taxon>
        <taxon>Chytridiomycota incertae sedis</taxon>
        <taxon>Monoblepharidomycetes</taxon>
        <taxon>Monoblepharidales</taxon>
        <taxon>Gonapodyaceae</taxon>
        <taxon>Gonapodya</taxon>
    </lineage>
</organism>
<dbReference type="GO" id="GO:0005525">
    <property type="term" value="F:GTP binding"/>
    <property type="evidence" value="ECO:0007669"/>
    <property type="project" value="InterPro"/>
</dbReference>
<dbReference type="OMA" id="YHEAHAC"/>
<protein>
    <submittedName>
        <fullName evidence="3">p-loop containing nucleoside triphosphate hydrolase protein</fullName>
    </submittedName>
</protein>
<dbReference type="InterPro" id="IPR001806">
    <property type="entry name" value="Small_GTPase"/>
</dbReference>
<evidence type="ECO:0000313" key="3">
    <source>
        <dbReference type="EMBL" id="KXS20732.1"/>
    </source>
</evidence>
<dbReference type="SMART" id="SM00173">
    <property type="entry name" value="RAS"/>
    <property type="match status" value="1"/>
</dbReference>
<dbReference type="EMBL" id="KQ965734">
    <property type="protein sequence ID" value="KXS20732.1"/>
    <property type="molecule type" value="Genomic_DNA"/>
</dbReference>
<dbReference type="PROSITE" id="PS51421">
    <property type="entry name" value="RAS"/>
    <property type="match status" value="1"/>
</dbReference>
<dbReference type="Proteomes" id="UP000070544">
    <property type="component" value="Unassembled WGS sequence"/>
</dbReference>
<dbReference type="NCBIfam" id="TIGR00231">
    <property type="entry name" value="small_GTP"/>
    <property type="match status" value="1"/>
</dbReference>
<sequence>MGDRSQSAERPADVKIILLGDSAVGKSKLIERFLLSNYSPQQHSTYALTLYRHTVPHPADSSRQLTVEWWDTAGQERFQALHPSYYHRAHACLLVFDLTRKVTYKNLEAWYSELTKYRSDKIPVVVVANKVDAEPDRAQKSFAFVDRRKRCRDEDLPLFCVSASDGTNVVAAFQEAIRRAVNFKESSSSISCLPRTSSSQPRSTVQPESNQADFVDEVLRFIEEEEQRPDGIFRGAGTKDEDWDKEDASRAGMAVPVAKGWREGSVGAG</sequence>